<dbReference type="PROSITE" id="PS50011">
    <property type="entry name" value="PROTEIN_KINASE_DOM"/>
    <property type="match status" value="1"/>
</dbReference>
<dbReference type="Gene3D" id="1.10.510.10">
    <property type="entry name" value="Transferase(Phosphotransferase) domain 1"/>
    <property type="match status" value="1"/>
</dbReference>
<sequence length="318" mass="35927">MLQRYTTHHVIADALYGQVVLAQDTATGDMVAMKKMDVFAARKHELVRGDHRHVDEDIEIEKHVNRILSANGGHPHILRMRADFIQDGYDHMIFDYCAGGDLFDALDHGPLPPPVAQRYFRQLALATSYMHAKGIAHRDLSLENVLLHNDNCYVCDFGLAASVSSRCHDVVGKPFYIAPESLAGREYDPAKADVWSLGVMLFMMLTAVPLCTSASLPDSRFLYLKRHGVRRLLESWHIEMGQDELDLLEHMLCVNPDNRYRMDQVVAHEFVRDRVFERVDSPVALKGDAFPHKATTTSKAFAIVQRFFHRSMGGAAVL</sequence>
<dbReference type="EMBL" id="KI913970">
    <property type="protein sequence ID" value="ETV98386.1"/>
    <property type="molecule type" value="Genomic_DNA"/>
</dbReference>
<dbReference type="eggNOG" id="KOG0583">
    <property type="taxonomic scope" value="Eukaryota"/>
</dbReference>
<dbReference type="STRING" id="157072.A0A024TXP6"/>
<evidence type="ECO:0000256" key="3">
    <source>
        <dbReference type="ARBA" id="ARBA00022741"/>
    </source>
</evidence>
<dbReference type="PANTHER" id="PTHR24345:SF91">
    <property type="entry name" value="SERINE_THREONINE-PROTEIN KINASE PLK4"/>
    <property type="match status" value="1"/>
</dbReference>
<dbReference type="VEuPathDB" id="FungiDB:H310_09075"/>
<protein>
    <submittedName>
        <fullName evidence="8">CAMK protein kinase</fullName>
    </submittedName>
</protein>
<name>A0A024TXP6_9STRA</name>
<dbReference type="RefSeq" id="XP_008873261.1">
    <property type="nucleotide sequence ID" value="XM_008875039.1"/>
</dbReference>
<evidence type="ECO:0000313" key="8">
    <source>
        <dbReference type="EMBL" id="ETV98386.1"/>
    </source>
</evidence>
<evidence type="ECO:0000256" key="1">
    <source>
        <dbReference type="ARBA" id="ARBA00022527"/>
    </source>
</evidence>
<accession>A0A024TXP6</accession>
<dbReference type="PANTHER" id="PTHR24345">
    <property type="entry name" value="SERINE/THREONINE-PROTEIN KINASE PLK"/>
    <property type="match status" value="1"/>
</dbReference>
<gene>
    <name evidence="9" type="ORF">DYB32_009061</name>
    <name evidence="8" type="ORF">H310_09075</name>
</gene>
<evidence type="ECO:0000256" key="5">
    <source>
        <dbReference type="ARBA" id="ARBA00022840"/>
    </source>
</evidence>
<dbReference type="InterPro" id="IPR011009">
    <property type="entry name" value="Kinase-like_dom_sf"/>
</dbReference>
<dbReference type="SUPFAM" id="SSF56112">
    <property type="entry name" value="Protein kinase-like (PK-like)"/>
    <property type="match status" value="1"/>
</dbReference>
<dbReference type="OrthoDB" id="541276at2759"/>
<dbReference type="InterPro" id="IPR000719">
    <property type="entry name" value="Prot_kinase_dom"/>
</dbReference>
<feature type="domain" description="Protein kinase" evidence="7">
    <location>
        <begin position="5"/>
        <end position="271"/>
    </location>
</feature>
<dbReference type="GO" id="GO:0005634">
    <property type="term" value="C:nucleus"/>
    <property type="evidence" value="ECO:0007669"/>
    <property type="project" value="TreeGrafter"/>
</dbReference>
<dbReference type="GO" id="GO:0005524">
    <property type="term" value="F:ATP binding"/>
    <property type="evidence" value="ECO:0007669"/>
    <property type="project" value="UniProtKB-KW"/>
</dbReference>
<evidence type="ECO:0000313" key="9">
    <source>
        <dbReference type="EMBL" id="RHY23808.1"/>
    </source>
</evidence>
<feature type="transmembrane region" description="Helical" evidence="6">
    <location>
        <begin position="194"/>
        <end position="216"/>
    </location>
</feature>
<keyword evidence="6" id="KW-0472">Membrane</keyword>
<keyword evidence="4 8" id="KW-0418">Kinase</keyword>
<keyword evidence="2" id="KW-0808">Transferase</keyword>
<keyword evidence="6" id="KW-0812">Transmembrane</keyword>
<keyword evidence="5" id="KW-0067">ATP-binding</keyword>
<keyword evidence="6" id="KW-1133">Transmembrane helix</keyword>
<dbReference type="EMBL" id="QUSY01001738">
    <property type="protein sequence ID" value="RHY23808.1"/>
    <property type="molecule type" value="Genomic_DNA"/>
</dbReference>
<dbReference type="GeneID" id="20086125"/>
<evidence type="ECO:0000256" key="2">
    <source>
        <dbReference type="ARBA" id="ARBA00022679"/>
    </source>
</evidence>
<evidence type="ECO:0000256" key="4">
    <source>
        <dbReference type="ARBA" id="ARBA00022777"/>
    </source>
</evidence>
<dbReference type="AlphaFoldDB" id="A0A024TXP6"/>
<keyword evidence="10" id="KW-1185">Reference proteome</keyword>
<keyword evidence="1" id="KW-0723">Serine/threonine-protein kinase</keyword>
<reference evidence="9 10" key="2">
    <citation type="submission" date="2018-08" db="EMBL/GenBank/DDBJ databases">
        <title>Aphanomyces genome sequencing and annotation.</title>
        <authorList>
            <person name="Minardi D."/>
            <person name="Oidtmann B."/>
            <person name="Van Der Giezen M."/>
            <person name="Studholme D.J."/>
        </authorList>
    </citation>
    <scope>NUCLEOTIDE SEQUENCE [LARGE SCALE GENOMIC DNA]</scope>
    <source>
        <strain evidence="9 10">NJM0002</strain>
    </source>
</reference>
<evidence type="ECO:0000256" key="6">
    <source>
        <dbReference type="SAM" id="Phobius"/>
    </source>
</evidence>
<reference evidence="8" key="1">
    <citation type="submission" date="2013-12" db="EMBL/GenBank/DDBJ databases">
        <title>The Genome Sequence of Aphanomyces invadans NJM9701.</title>
        <authorList>
            <consortium name="The Broad Institute Genomics Platform"/>
            <person name="Russ C."/>
            <person name="Tyler B."/>
            <person name="van West P."/>
            <person name="Dieguez-Uribeondo J."/>
            <person name="Young S.K."/>
            <person name="Zeng Q."/>
            <person name="Gargeya S."/>
            <person name="Fitzgerald M."/>
            <person name="Abouelleil A."/>
            <person name="Alvarado L."/>
            <person name="Chapman S.B."/>
            <person name="Gainer-Dewar J."/>
            <person name="Goldberg J."/>
            <person name="Griggs A."/>
            <person name="Gujja S."/>
            <person name="Hansen M."/>
            <person name="Howarth C."/>
            <person name="Imamovic A."/>
            <person name="Ireland A."/>
            <person name="Larimer J."/>
            <person name="McCowan C."/>
            <person name="Murphy C."/>
            <person name="Pearson M."/>
            <person name="Poon T.W."/>
            <person name="Priest M."/>
            <person name="Roberts A."/>
            <person name="Saif S."/>
            <person name="Shea T."/>
            <person name="Sykes S."/>
            <person name="Wortman J."/>
            <person name="Nusbaum C."/>
            <person name="Birren B."/>
        </authorList>
    </citation>
    <scope>NUCLEOTIDE SEQUENCE [LARGE SCALE GENOMIC DNA]</scope>
    <source>
        <strain evidence="8">NJM9701</strain>
    </source>
</reference>
<evidence type="ECO:0000259" key="7">
    <source>
        <dbReference type="PROSITE" id="PS50011"/>
    </source>
</evidence>
<dbReference type="Pfam" id="PF00069">
    <property type="entry name" value="Pkinase"/>
    <property type="match status" value="1"/>
</dbReference>
<proteinExistence type="predicted"/>
<organism evidence="8">
    <name type="scientific">Aphanomyces invadans</name>
    <dbReference type="NCBI Taxonomy" id="157072"/>
    <lineage>
        <taxon>Eukaryota</taxon>
        <taxon>Sar</taxon>
        <taxon>Stramenopiles</taxon>
        <taxon>Oomycota</taxon>
        <taxon>Saprolegniomycetes</taxon>
        <taxon>Saprolegniales</taxon>
        <taxon>Verrucalvaceae</taxon>
        <taxon>Aphanomyces</taxon>
    </lineage>
</organism>
<dbReference type="GO" id="GO:0004674">
    <property type="term" value="F:protein serine/threonine kinase activity"/>
    <property type="evidence" value="ECO:0007669"/>
    <property type="project" value="UniProtKB-KW"/>
</dbReference>
<keyword evidence="3" id="KW-0547">Nucleotide-binding</keyword>
<evidence type="ECO:0000313" key="10">
    <source>
        <dbReference type="Proteomes" id="UP000285060"/>
    </source>
</evidence>
<dbReference type="Proteomes" id="UP000285060">
    <property type="component" value="Unassembled WGS sequence"/>
</dbReference>